<dbReference type="RefSeq" id="WP_168062699.1">
    <property type="nucleotide sequence ID" value="NZ_VTOW01000004.1"/>
</dbReference>
<sequence>MTPDFIDRTIRVSWVIGAVLFVFLAPSVPMSVTWGVSIGLFLSGLNLRILQRLFGSLFQGSSKAKMLSYLGMKFPLFYGLLFLVLYLFPLSLGAFFLGFVLPFIVIVLKAVGQVSLERSSSIMHTER</sequence>
<keyword evidence="3" id="KW-1185">Reference proteome</keyword>
<dbReference type="AlphaFoldDB" id="A0A7X6ICK0"/>
<dbReference type="EMBL" id="VTOW01000004">
    <property type="protein sequence ID" value="NKE72758.1"/>
    <property type="molecule type" value="Genomic_DNA"/>
</dbReference>
<feature type="transmembrane region" description="Helical" evidence="1">
    <location>
        <begin position="66"/>
        <end position="88"/>
    </location>
</feature>
<comment type="caution">
    <text evidence="2">The sequence shown here is derived from an EMBL/GenBank/DDBJ whole genome shotgun (WGS) entry which is preliminary data.</text>
</comment>
<evidence type="ECO:0008006" key="4">
    <source>
        <dbReference type="Google" id="ProtNLM"/>
    </source>
</evidence>
<gene>
    <name evidence="2" type="ORF">MNODULE_18565</name>
</gene>
<keyword evidence="1" id="KW-1133">Transmembrane helix</keyword>
<proteinExistence type="predicted"/>
<evidence type="ECO:0000256" key="1">
    <source>
        <dbReference type="SAM" id="Phobius"/>
    </source>
</evidence>
<keyword evidence="1" id="KW-0472">Membrane</keyword>
<accession>A0A7X6ICK0</accession>
<name>A0A7X6ICK0_9BACT</name>
<reference evidence="2 3" key="1">
    <citation type="journal article" date="2020" name="Nature">
        <title>Bacterial chemolithoautotrophy via manganese oxidation.</title>
        <authorList>
            <person name="Yu H."/>
            <person name="Leadbetter J.R."/>
        </authorList>
    </citation>
    <scope>NUCLEOTIDE SEQUENCE [LARGE SCALE GENOMIC DNA]</scope>
    <source>
        <strain evidence="2 3">Mn-1</strain>
    </source>
</reference>
<evidence type="ECO:0000313" key="3">
    <source>
        <dbReference type="Proteomes" id="UP000534783"/>
    </source>
</evidence>
<feature type="transmembrane region" description="Helical" evidence="1">
    <location>
        <begin position="12"/>
        <end position="28"/>
    </location>
</feature>
<organism evidence="2 3">
    <name type="scientific">Candidatus Manganitrophus noduliformans</name>
    <dbReference type="NCBI Taxonomy" id="2606439"/>
    <lineage>
        <taxon>Bacteria</taxon>
        <taxon>Pseudomonadati</taxon>
        <taxon>Nitrospirota</taxon>
        <taxon>Nitrospiria</taxon>
        <taxon>Candidatus Troglogloeales</taxon>
        <taxon>Candidatus Manganitrophaceae</taxon>
        <taxon>Candidatus Manganitrophus</taxon>
    </lineage>
</organism>
<dbReference type="Proteomes" id="UP000534783">
    <property type="component" value="Unassembled WGS sequence"/>
</dbReference>
<evidence type="ECO:0000313" key="2">
    <source>
        <dbReference type="EMBL" id="NKE72758.1"/>
    </source>
</evidence>
<keyword evidence="1" id="KW-0812">Transmembrane</keyword>
<protein>
    <recommendedName>
        <fullName evidence="4">ATP synthase I chain</fullName>
    </recommendedName>
</protein>